<keyword evidence="1" id="KW-0106">Calcium</keyword>
<accession>X6MDP8</accession>
<dbReference type="PROSITE" id="PS50222">
    <property type="entry name" value="EF_HAND_2"/>
    <property type="match status" value="1"/>
</dbReference>
<dbReference type="Gene3D" id="1.10.238.10">
    <property type="entry name" value="EF-hand"/>
    <property type="match status" value="1"/>
</dbReference>
<evidence type="ECO:0000256" key="1">
    <source>
        <dbReference type="ARBA" id="ARBA00022837"/>
    </source>
</evidence>
<name>X6MDP8_RETFI</name>
<comment type="caution">
    <text evidence="4">The sequence shown here is derived from an EMBL/GenBank/DDBJ whole genome shotgun (WGS) entry which is preliminary data.</text>
</comment>
<dbReference type="InterPro" id="IPR002048">
    <property type="entry name" value="EF_hand_dom"/>
</dbReference>
<feature type="domain" description="EF-hand" evidence="3">
    <location>
        <begin position="99"/>
        <end position="134"/>
    </location>
</feature>
<evidence type="ECO:0000259" key="3">
    <source>
        <dbReference type="PROSITE" id="PS50222"/>
    </source>
</evidence>
<evidence type="ECO:0000313" key="4">
    <source>
        <dbReference type="EMBL" id="ETO12004.1"/>
    </source>
</evidence>
<dbReference type="AlphaFoldDB" id="X6MDP8"/>
<dbReference type="SUPFAM" id="SSF47473">
    <property type="entry name" value="EF-hand"/>
    <property type="match status" value="1"/>
</dbReference>
<dbReference type="EMBL" id="ASPP01021829">
    <property type="protein sequence ID" value="ETO12004.1"/>
    <property type="molecule type" value="Genomic_DNA"/>
</dbReference>
<dbReference type="Proteomes" id="UP000023152">
    <property type="component" value="Unassembled WGS sequence"/>
</dbReference>
<dbReference type="PROSITE" id="PS00018">
    <property type="entry name" value="EF_HAND_1"/>
    <property type="match status" value="1"/>
</dbReference>
<proteinExistence type="predicted"/>
<evidence type="ECO:0000256" key="2">
    <source>
        <dbReference type="SAM" id="MobiDB-lite"/>
    </source>
</evidence>
<feature type="region of interest" description="Disordered" evidence="2">
    <location>
        <begin position="1"/>
        <end position="81"/>
    </location>
</feature>
<organism evidence="4 5">
    <name type="scientific">Reticulomyxa filosa</name>
    <dbReference type="NCBI Taxonomy" id="46433"/>
    <lineage>
        <taxon>Eukaryota</taxon>
        <taxon>Sar</taxon>
        <taxon>Rhizaria</taxon>
        <taxon>Retaria</taxon>
        <taxon>Foraminifera</taxon>
        <taxon>Monothalamids</taxon>
        <taxon>Reticulomyxidae</taxon>
        <taxon>Reticulomyxa</taxon>
    </lineage>
</organism>
<dbReference type="InterPro" id="IPR018247">
    <property type="entry name" value="EF_Hand_1_Ca_BS"/>
</dbReference>
<gene>
    <name evidence="4" type="ORF">RFI_25372</name>
</gene>
<evidence type="ECO:0000313" key="5">
    <source>
        <dbReference type="Proteomes" id="UP000023152"/>
    </source>
</evidence>
<dbReference type="InterPro" id="IPR011992">
    <property type="entry name" value="EF-hand-dom_pair"/>
</dbReference>
<dbReference type="GO" id="GO:0005509">
    <property type="term" value="F:calcium ion binding"/>
    <property type="evidence" value="ECO:0007669"/>
    <property type="project" value="InterPro"/>
</dbReference>
<feature type="compositionally biased region" description="Basic residues" evidence="2">
    <location>
        <begin position="1"/>
        <end position="11"/>
    </location>
</feature>
<protein>
    <recommendedName>
        <fullName evidence="3">EF-hand domain-containing protein</fullName>
    </recommendedName>
</protein>
<reference evidence="4 5" key="1">
    <citation type="journal article" date="2013" name="Curr. Biol.">
        <title>The Genome of the Foraminiferan Reticulomyxa filosa.</title>
        <authorList>
            <person name="Glockner G."/>
            <person name="Hulsmann N."/>
            <person name="Schleicher M."/>
            <person name="Noegel A.A."/>
            <person name="Eichinger L."/>
            <person name="Gallinger C."/>
            <person name="Pawlowski J."/>
            <person name="Sierra R."/>
            <person name="Euteneuer U."/>
            <person name="Pillet L."/>
            <person name="Moustafa A."/>
            <person name="Platzer M."/>
            <person name="Groth M."/>
            <person name="Szafranski K."/>
            <person name="Schliwa M."/>
        </authorList>
    </citation>
    <scope>NUCLEOTIDE SEQUENCE [LARGE SCALE GENOMIC DNA]</scope>
</reference>
<feature type="compositionally biased region" description="Basic and acidic residues" evidence="2">
    <location>
        <begin position="20"/>
        <end position="36"/>
    </location>
</feature>
<sequence length="205" mass="23378">MICHITKKKKKVNPEDLINEEERRDTVNDKDTDKQNEMVGEQMDKSNGISTDVEINKRRPTRNGEDDEKDVGGGETATTTTMTKSEFGTMEELIAIRKKINIILKAAFKQADVNNSNDLDIEEFGTLLSNLGIRVSGKGAMLLFAEILDRHNKTYLGFYEFKQAFAVNDPSFYIQSPADVNASIILRKHVKDYYEVFSHHFISFF</sequence>
<keyword evidence="5" id="KW-1185">Reference proteome</keyword>